<dbReference type="OrthoDB" id="1115105at2"/>
<dbReference type="EMBL" id="MUGW01000037">
    <property type="protein sequence ID" value="OXA86910.1"/>
    <property type="molecule type" value="Genomic_DNA"/>
</dbReference>
<organism evidence="1 2">
    <name type="scientific">Flavobacterium hercynium</name>
    <dbReference type="NCBI Taxonomy" id="387094"/>
    <lineage>
        <taxon>Bacteria</taxon>
        <taxon>Pseudomonadati</taxon>
        <taxon>Bacteroidota</taxon>
        <taxon>Flavobacteriia</taxon>
        <taxon>Flavobacteriales</taxon>
        <taxon>Flavobacteriaceae</taxon>
        <taxon>Flavobacterium</taxon>
    </lineage>
</organism>
<dbReference type="SUPFAM" id="SSF54427">
    <property type="entry name" value="NTF2-like"/>
    <property type="match status" value="1"/>
</dbReference>
<proteinExistence type="predicted"/>
<evidence type="ECO:0000313" key="1">
    <source>
        <dbReference type="EMBL" id="OXA86910.1"/>
    </source>
</evidence>
<dbReference type="AlphaFoldDB" id="A0A226H079"/>
<accession>A0A226H079</accession>
<dbReference type="Proteomes" id="UP000198345">
    <property type="component" value="Unassembled WGS sequence"/>
</dbReference>
<dbReference type="RefSeq" id="WP_089051098.1">
    <property type="nucleotide sequence ID" value="NZ_FXTV01000027.1"/>
</dbReference>
<name>A0A226H079_9FLAO</name>
<sequence length="108" mass="12264">MEKRIQGFIETINTFDVEQTLQLFAENAIIDDVSVGEKFTGKSGVEKYLKTYFVGYNTNTKLENIEIVNSFSSKAKVDFKGNFGHEKGGLDFTFNNEGFIVRIDAYLE</sequence>
<evidence type="ECO:0000313" key="2">
    <source>
        <dbReference type="Proteomes" id="UP000198345"/>
    </source>
</evidence>
<gene>
    <name evidence="1" type="ORF">B0A66_17230</name>
</gene>
<dbReference type="Gene3D" id="3.10.450.50">
    <property type="match status" value="1"/>
</dbReference>
<evidence type="ECO:0008006" key="3">
    <source>
        <dbReference type="Google" id="ProtNLM"/>
    </source>
</evidence>
<dbReference type="InterPro" id="IPR032710">
    <property type="entry name" value="NTF2-like_dom_sf"/>
</dbReference>
<comment type="caution">
    <text evidence="1">The sequence shown here is derived from an EMBL/GenBank/DDBJ whole genome shotgun (WGS) entry which is preliminary data.</text>
</comment>
<keyword evidence="2" id="KW-1185">Reference proteome</keyword>
<protein>
    <recommendedName>
        <fullName evidence="3">SnoaL-like domain-containing protein</fullName>
    </recommendedName>
</protein>
<reference evidence="1 2" key="1">
    <citation type="submission" date="2016-11" db="EMBL/GenBank/DDBJ databases">
        <title>Whole genomes of Flavobacteriaceae.</title>
        <authorList>
            <person name="Stine C."/>
            <person name="Li C."/>
            <person name="Tadesse D."/>
        </authorList>
    </citation>
    <scope>NUCLEOTIDE SEQUENCE [LARGE SCALE GENOMIC DNA]</scope>
    <source>
        <strain evidence="1 2">DSM 18292</strain>
    </source>
</reference>